<sequence>MTDKAAAYRLYDDLADWWPLISPPDEYADEAAFTATVLESATTPVHDVLELGCGGGHNAVHLKRRFTMTLTDLSQRMLEVSRRLNPECEHRRGDMRTLRLGRAFDAVFVHDAADYLVTESDLVHAAETAFDHCRPGGVAVFIPDHTRENFVPFTEHGGSDDGDRGARYLAWTPDPGPAASSVMTEYVFVLRQPGTPTRVVHETHETGLFSRAEWLGRLGDAGFDPYVLTEQTDEDRSPRLLFVGRRPA</sequence>
<evidence type="ECO:0000256" key="1">
    <source>
        <dbReference type="ARBA" id="ARBA00022603"/>
    </source>
</evidence>
<evidence type="ECO:0000259" key="4">
    <source>
        <dbReference type="Pfam" id="PF13649"/>
    </source>
</evidence>
<dbReference type="CDD" id="cd02440">
    <property type="entry name" value="AdoMet_MTases"/>
    <property type="match status" value="1"/>
</dbReference>
<dbReference type="Pfam" id="PF13649">
    <property type="entry name" value="Methyltransf_25"/>
    <property type="match status" value="1"/>
</dbReference>
<organism evidence="5 6">
    <name type="scientific">Phytoactinopolyspora alkaliphila</name>
    <dbReference type="NCBI Taxonomy" id="1783498"/>
    <lineage>
        <taxon>Bacteria</taxon>
        <taxon>Bacillati</taxon>
        <taxon>Actinomycetota</taxon>
        <taxon>Actinomycetes</taxon>
        <taxon>Jiangellales</taxon>
        <taxon>Jiangellaceae</taxon>
        <taxon>Phytoactinopolyspora</taxon>
    </lineage>
</organism>
<dbReference type="InterPro" id="IPR029063">
    <property type="entry name" value="SAM-dependent_MTases_sf"/>
</dbReference>
<dbReference type="RefSeq" id="WP_163817225.1">
    <property type="nucleotide sequence ID" value="NZ_JAAGOB010000003.1"/>
</dbReference>
<proteinExistence type="predicted"/>
<dbReference type="Gene3D" id="2.20.130.10">
    <property type="entry name" value="CAC2371-like domains"/>
    <property type="match status" value="1"/>
</dbReference>
<evidence type="ECO:0000256" key="2">
    <source>
        <dbReference type="ARBA" id="ARBA00022679"/>
    </source>
</evidence>
<dbReference type="AlphaFoldDB" id="A0A6N9YJ43"/>
<dbReference type="GO" id="GO:0008168">
    <property type="term" value="F:methyltransferase activity"/>
    <property type="evidence" value="ECO:0007669"/>
    <property type="project" value="UniProtKB-KW"/>
</dbReference>
<accession>A0A6N9YJ43</accession>
<evidence type="ECO:0000256" key="3">
    <source>
        <dbReference type="ARBA" id="ARBA00022691"/>
    </source>
</evidence>
<dbReference type="GO" id="GO:0032259">
    <property type="term" value="P:methylation"/>
    <property type="evidence" value="ECO:0007669"/>
    <property type="project" value="UniProtKB-KW"/>
</dbReference>
<dbReference type="PANTHER" id="PTHR43464:SF19">
    <property type="entry name" value="UBIQUINONE BIOSYNTHESIS O-METHYLTRANSFERASE, MITOCHONDRIAL"/>
    <property type="match status" value="1"/>
</dbReference>
<gene>
    <name evidence="5" type="ORF">G1H11_06290</name>
</gene>
<keyword evidence="2 5" id="KW-0808">Transferase</keyword>
<dbReference type="InterPro" id="IPR041698">
    <property type="entry name" value="Methyltransf_25"/>
</dbReference>
<keyword evidence="6" id="KW-1185">Reference proteome</keyword>
<keyword evidence="3" id="KW-0949">S-adenosyl-L-methionine</keyword>
<name>A0A6N9YJ43_9ACTN</name>
<dbReference type="SUPFAM" id="SSF53335">
    <property type="entry name" value="S-adenosyl-L-methionine-dependent methyltransferases"/>
    <property type="match status" value="1"/>
</dbReference>
<keyword evidence="1 5" id="KW-0489">Methyltransferase</keyword>
<dbReference type="Gene3D" id="3.40.50.150">
    <property type="entry name" value="Vaccinia Virus protein VP39"/>
    <property type="match status" value="1"/>
</dbReference>
<evidence type="ECO:0000313" key="6">
    <source>
        <dbReference type="Proteomes" id="UP000469185"/>
    </source>
</evidence>
<reference evidence="5 6" key="1">
    <citation type="submission" date="2020-02" db="EMBL/GenBank/DDBJ databases">
        <authorList>
            <person name="Li X.-J."/>
            <person name="Feng X.-M."/>
        </authorList>
    </citation>
    <scope>NUCLEOTIDE SEQUENCE [LARGE SCALE GENOMIC DNA]</scope>
    <source>
        <strain evidence="5 6">CGMCC 4.7225</strain>
    </source>
</reference>
<feature type="domain" description="Methyltransferase" evidence="4">
    <location>
        <begin position="48"/>
        <end position="137"/>
    </location>
</feature>
<comment type="caution">
    <text evidence="5">The sequence shown here is derived from an EMBL/GenBank/DDBJ whole genome shotgun (WGS) entry which is preliminary data.</text>
</comment>
<evidence type="ECO:0000313" key="5">
    <source>
        <dbReference type="EMBL" id="NED94918.1"/>
    </source>
</evidence>
<protein>
    <submittedName>
        <fullName evidence="5">Class I SAM-dependent methyltransferase</fullName>
    </submittedName>
</protein>
<dbReference type="Proteomes" id="UP000469185">
    <property type="component" value="Unassembled WGS sequence"/>
</dbReference>
<dbReference type="EMBL" id="JAAGOB010000003">
    <property type="protein sequence ID" value="NED94918.1"/>
    <property type="molecule type" value="Genomic_DNA"/>
</dbReference>
<dbReference type="PANTHER" id="PTHR43464">
    <property type="entry name" value="METHYLTRANSFERASE"/>
    <property type="match status" value="1"/>
</dbReference>